<dbReference type="InterPro" id="IPR006566">
    <property type="entry name" value="FBD"/>
</dbReference>
<dbReference type="Pfam" id="PF00646">
    <property type="entry name" value="F-box"/>
    <property type="match status" value="1"/>
</dbReference>
<name>A0ABD1WEK0_9LAMI</name>
<evidence type="ECO:0000256" key="1">
    <source>
        <dbReference type="SAM" id="MobiDB-lite"/>
    </source>
</evidence>
<feature type="region of interest" description="Disordered" evidence="1">
    <location>
        <begin position="34"/>
        <end position="53"/>
    </location>
</feature>
<dbReference type="InterPro" id="IPR001810">
    <property type="entry name" value="F-box_dom"/>
</dbReference>
<gene>
    <name evidence="3" type="ORF">Fot_09626</name>
</gene>
<proteinExistence type="predicted"/>
<dbReference type="AlphaFoldDB" id="A0ABD1WEK0"/>
<dbReference type="SUPFAM" id="SSF81383">
    <property type="entry name" value="F-box domain"/>
    <property type="match status" value="1"/>
</dbReference>
<keyword evidence="4" id="KW-1185">Reference proteome</keyword>
<reference evidence="4" key="1">
    <citation type="submission" date="2024-07" db="EMBL/GenBank/DDBJ databases">
        <title>Two chromosome-level genome assemblies of Korean endemic species Abeliophyllum distichum and Forsythia ovata (Oleaceae).</title>
        <authorList>
            <person name="Jang H."/>
        </authorList>
    </citation>
    <scope>NUCLEOTIDE SEQUENCE [LARGE SCALE GENOMIC DNA]</scope>
</reference>
<dbReference type="Proteomes" id="UP001604277">
    <property type="component" value="Unassembled WGS sequence"/>
</dbReference>
<accession>A0ABD1WEK0</accession>
<dbReference type="SMART" id="SM00579">
    <property type="entry name" value="FBD"/>
    <property type="match status" value="1"/>
</dbReference>
<dbReference type="InterPro" id="IPR055411">
    <property type="entry name" value="LRR_FXL15/At3g58940/PEG3-like"/>
</dbReference>
<comment type="caution">
    <text evidence="3">The sequence shown here is derived from an EMBL/GenBank/DDBJ whole genome shotgun (WGS) entry which is preliminary data.</text>
</comment>
<sequence>MASYQYSKFSKKQPTSISLVSWVNNSNLIMGTYQEQSESKEPNSKGCKKRKKASVLHRKRIRMCSNGGTEPDLISNLPASIIENIMGCLPLRDAVRTSILSREWRYKWVTCPELVFDFWFDQMFLGNHKLEKLVYPILKLHQGPLIKFALQVPAFRSCPDIDQWIDLMSNNTIQDFTLHISRGDNHKLPSRIFTFHQLRKLKLYKCVFNPPLGFKGFNKILNLNLQNVDLVPETFANFISACPMLERLRMVDCTSFDCLEIDAPKLKFLEFHGVFRSISFKNSLLLAEVFISFSSMDFKMGKCFSFNLIKSLSCLPSLEELHLQAFALEKLAEDSLPKKLPVTLKTLKILHLSDMYFEKIEEISCALCLIRSSPNLQKLKVTAFTFDVVDSVGEYLREQKSSDCLLAQLKTVDMLLFSGVEPEMEFVKYLLASATGLEEMAILPHAGSVSDGGESILNELKQFPRASPKAEIINVKKDS</sequence>
<dbReference type="Pfam" id="PF08387">
    <property type="entry name" value="FBD"/>
    <property type="match status" value="1"/>
</dbReference>
<evidence type="ECO:0000259" key="2">
    <source>
        <dbReference type="SMART" id="SM00579"/>
    </source>
</evidence>
<dbReference type="SUPFAM" id="SSF52047">
    <property type="entry name" value="RNI-like"/>
    <property type="match status" value="1"/>
</dbReference>
<dbReference type="Pfam" id="PF24758">
    <property type="entry name" value="LRR_At5g56370"/>
    <property type="match status" value="1"/>
</dbReference>
<dbReference type="InterPro" id="IPR036047">
    <property type="entry name" value="F-box-like_dom_sf"/>
</dbReference>
<evidence type="ECO:0000313" key="4">
    <source>
        <dbReference type="Proteomes" id="UP001604277"/>
    </source>
</evidence>
<feature type="domain" description="FBD" evidence="2">
    <location>
        <begin position="403"/>
        <end position="475"/>
    </location>
</feature>
<evidence type="ECO:0000313" key="3">
    <source>
        <dbReference type="EMBL" id="KAL2548096.1"/>
    </source>
</evidence>
<dbReference type="PANTHER" id="PTHR31639:SF312">
    <property type="entry name" value="CYCLIN-LIKE F-BOX"/>
    <property type="match status" value="1"/>
</dbReference>
<organism evidence="3 4">
    <name type="scientific">Forsythia ovata</name>
    <dbReference type="NCBI Taxonomy" id="205694"/>
    <lineage>
        <taxon>Eukaryota</taxon>
        <taxon>Viridiplantae</taxon>
        <taxon>Streptophyta</taxon>
        <taxon>Embryophyta</taxon>
        <taxon>Tracheophyta</taxon>
        <taxon>Spermatophyta</taxon>
        <taxon>Magnoliopsida</taxon>
        <taxon>eudicotyledons</taxon>
        <taxon>Gunneridae</taxon>
        <taxon>Pentapetalae</taxon>
        <taxon>asterids</taxon>
        <taxon>lamiids</taxon>
        <taxon>Lamiales</taxon>
        <taxon>Oleaceae</taxon>
        <taxon>Forsythieae</taxon>
        <taxon>Forsythia</taxon>
    </lineage>
</organism>
<dbReference type="InterPro" id="IPR032675">
    <property type="entry name" value="LRR_dom_sf"/>
</dbReference>
<dbReference type="EMBL" id="JBFOLJ010000003">
    <property type="protein sequence ID" value="KAL2548096.1"/>
    <property type="molecule type" value="Genomic_DNA"/>
</dbReference>
<protein>
    <submittedName>
        <fullName evidence="3">F-box/FBD/LRR-repeat protein</fullName>
    </submittedName>
</protein>
<dbReference type="Gene3D" id="3.80.10.10">
    <property type="entry name" value="Ribonuclease Inhibitor"/>
    <property type="match status" value="2"/>
</dbReference>
<dbReference type="PANTHER" id="PTHR31639">
    <property type="entry name" value="F-BOX PROTEIN-LIKE"/>
    <property type="match status" value="1"/>
</dbReference>